<reference evidence="1 2" key="1">
    <citation type="journal article" date="2022" name="Int. J. Syst. Evol. Microbiol.">
        <title>Prevotella herbatica sp. nov., a plant polysaccharide-decomposing anaerobic bacterium isolated from a methanogenic reactor.</title>
        <authorList>
            <person name="Uek A."/>
            <person name="Tonouchi A."/>
            <person name="Kaku N."/>
            <person name="Ueki K."/>
        </authorList>
    </citation>
    <scope>NUCLEOTIDE SEQUENCE [LARGE SCALE GENOMIC DNA]</scope>
    <source>
        <strain evidence="1 2">WR041</strain>
    </source>
</reference>
<sequence length="104" mass="12152">MNDIEEIHFMLCTSGYLPPRNEYELYETEKHNTSYKLRNSDRRVDVEKIIKKSCSCSISYMHADDSSMVTEPIRRAAARNLESLPQNIIKKIKSQHSSKNDEDK</sequence>
<organism evidence="1 2">
    <name type="scientific">Prevotella herbatica</name>
    <dbReference type="NCBI Taxonomy" id="2801997"/>
    <lineage>
        <taxon>Bacteria</taxon>
        <taxon>Pseudomonadati</taxon>
        <taxon>Bacteroidota</taxon>
        <taxon>Bacteroidia</taxon>
        <taxon>Bacteroidales</taxon>
        <taxon>Prevotellaceae</taxon>
        <taxon>Prevotella</taxon>
    </lineage>
</organism>
<dbReference type="Proteomes" id="UP001319045">
    <property type="component" value="Chromosome"/>
</dbReference>
<name>A0ABM7NZ54_9BACT</name>
<dbReference type="EMBL" id="AP024484">
    <property type="protein sequence ID" value="BCS85746.1"/>
    <property type="molecule type" value="Genomic_DNA"/>
</dbReference>
<keyword evidence="2" id="KW-1185">Reference proteome</keyword>
<proteinExistence type="predicted"/>
<evidence type="ECO:0000313" key="2">
    <source>
        <dbReference type="Proteomes" id="UP001319045"/>
    </source>
</evidence>
<dbReference type="RefSeq" id="WP_207153376.1">
    <property type="nucleotide sequence ID" value="NZ_AP024484.1"/>
</dbReference>
<gene>
    <name evidence="1" type="ORF">prwr041_16390</name>
</gene>
<evidence type="ECO:0000313" key="1">
    <source>
        <dbReference type="EMBL" id="BCS85746.1"/>
    </source>
</evidence>
<protein>
    <submittedName>
        <fullName evidence="1">Uncharacterized protein</fullName>
    </submittedName>
</protein>
<accession>A0ABM7NZ54</accession>